<evidence type="ECO:0000259" key="4">
    <source>
        <dbReference type="Pfam" id="PF00724"/>
    </source>
</evidence>
<evidence type="ECO:0000313" key="5">
    <source>
        <dbReference type="EMBL" id="CCH45100.1"/>
    </source>
</evidence>
<gene>
    <name evidence="5" type="ORF">BN7_4678</name>
</gene>
<dbReference type="InParanoid" id="K0KIR0"/>
<evidence type="ECO:0000256" key="2">
    <source>
        <dbReference type="ARBA" id="ARBA00005979"/>
    </source>
</evidence>
<dbReference type="eggNOG" id="KOG0134">
    <property type="taxonomic scope" value="Eukaryota"/>
</dbReference>
<proteinExistence type="inferred from homology"/>
<name>K0KIR0_WICCF</name>
<evidence type="ECO:0000256" key="3">
    <source>
        <dbReference type="ARBA" id="ARBA00022643"/>
    </source>
</evidence>
<dbReference type="GO" id="GO:0006915">
    <property type="term" value="P:apoptotic process"/>
    <property type="evidence" value="ECO:0007669"/>
    <property type="project" value="UniProtKB-ARBA"/>
</dbReference>
<dbReference type="STRING" id="1206466.K0KIR0"/>
<evidence type="ECO:0000256" key="1">
    <source>
        <dbReference type="ARBA" id="ARBA00001917"/>
    </source>
</evidence>
<dbReference type="EMBL" id="CAIF01000179">
    <property type="protein sequence ID" value="CCH45100.1"/>
    <property type="molecule type" value="Genomic_DNA"/>
</dbReference>
<dbReference type="Pfam" id="PF00724">
    <property type="entry name" value="Oxidored_FMN"/>
    <property type="match status" value="1"/>
</dbReference>
<dbReference type="CDD" id="cd02933">
    <property type="entry name" value="OYE_like_FMN"/>
    <property type="match status" value="1"/>
</dbReference>
<dbReference type="GO" id="GO:0010181">
    <property type="term" value="F:FMN binding"/>
    <property type="evidence" value="ECO:0007669"/>
    <property type="project" value="InterPro"/>
</dbReference>
<keyword evidence="3" id="KW-0288">FMN</keyword>
<comment type="cofactor">
    <cofactor evidence="1">
        <name>FMN</name>
        <dbReference type="ChEBI" id="CHEBI:58210"/>
    </cofactor>
</comment>
<dbReference type="InterPro" id="IPR013785">
    <property type="entry name" value="Aldolase_TIM"/>
</dbReference>
<comment type="caution">
    <text evidence="5">The sequence shown here is derived from an EMBL/GenBank/DDBJ whole genome shotgun (WGS) entry which is preliminary data.</text>
</comment>
<dbReference type="EC" id="1.6.99.1" evidence="5"/>
<dbReference type="SUPFAM" id="SSF51395">
    <property type="entry name" value="FMN-linked oxidoreductases"/>
    <property type="match status" value="1"/>
</dbReference>
<organism evidence="5 6">
    <name type="scientific">Wickerhamomyces ciferrii (strain ATCC 14091 / BCRC 22168 / CBS 111 / JCM 3599 / NBRC 0793 / NRRL Y-1031 F-60-10)</name>
    <name type="common">Yeast</name>
    <name type="synonym">Pichia ciferrii</name>
    <dbReference type="NCBI Taxonomy" id="1206466"/>
    <lineage>
        <taxon>Eukaryota</taxon>
        <taxon>Fungi</taxon>
        <taxon>Dikarya</taxon>
        <taxon>Ascomycota</taxon>
        <taxon>Saccharomycotina</taxon>
        <taxon>Saccharomycetes</taxon>
        <taxon>Phaffomycetales</taxon>
        <taxon>Wickerhamomycetaceae</taxon>
        <taxon>Wickerhamomyces</taxon>
    </lineage>
</organism>
<accession>K0KIR0</accession>
<dbReference type="GO" id="GO:0003959">
    <property type="term" value="F:NADPH dehydrogenase activity"/>
    <property type="evidence" value="ECO:0007669"/>
    <property type="project" value="UniProtKB-EC"/>
</dbReference>
<comment type="similarity">
    <text evidence="2">Belongs to the NADH:flavin oxidoreductase/NADH oxidase family.</text>
</comment>
<keyword evidence="3" id="KW-0285">Flavoprotein</keyword>
<dbReference type="Proteomes" id="UP000009328">
    <property type="component" value="Unassembled WGS sequence"/>
</dbReference>
<dbReference type="AlphaFoldDB" id="K0KIR0"/>
<dbReference type="InterPro" id="IPR001155">
    <property type="entry name" value="OxRdtase_FMN_N"/>
</dbReference>
<keyword evidence="6" id="KW-1185">Reference proteome</keyword>
<dbReference type="InterPro" id="IPR045247">
    <property type="entry name" value="Oye-like"/>
</dbReference>
<dbReference type="PANTHER" id="PTHR22893">
    <property type="entry name" value="NADH OXIDOREDUCTASE-RELATED"/>
    <property type="match status" value="1"/>
</dbReference>
<dbReference type="FunFam" id="3.20.20.70:FF:000138">
    <property type="entry name" value="NADPH dehydrogenase 1"/>
    <property type="match status" value="1"/>
</dbReference>
<keyword evidence="5" id="KW-0560">Oxidoreductase</keyword>
<protein>
    <submittedName>
        <fullName evidence="5">NADPH dehydrogenase 3</fullName>
        <ecNumber evidence="5">1.6.99.1</ecNumber>
    </submittedName>
</protein>
<dbReference type="PANTHER" id="PTHR22893:SF91">
    <property type="entry name" value="NADPH DEHYDROGENASE 2-RELATED"/>
    <property type="match status" value="1"/>
</dbReference>
<evidence type="ECO:0000313" key="6">
    <source>
        <dbReference type="Proteomes" id="UP000009328"/>
    </source>
</evidence>
<dbReference type="Gene3D" id="3.20.20.70">
    <property type="entry name" value="Aldolase class I"/>
    <property type="match status" value="1"/>
</dbReference>
<feature type="domain" description="NADH:flavin oxidoreductase/NADH oxidase N-terminal" evidence="4">
    <location>
        <begin position="15"/>
        <end position="364"/>
    </location>
</feature>
<reference evidence="5 6" key="1">
    <citation type="journal article" date="2012" name="Eukaryot. Cell">
        <title>Draft genome sequence of Wickerhamomyces ciferrii NRRL Y-1031 F-60-10.</title>
        <authorList>
            <person name="Schneider J."/>
            <person name="Andrea H."/>
            <person name="Blom J."/>
            <person name="Jaenicke S."/>
            <person name="Ruckert C."/>
            <person name="Schorsch C."/>
            <person name="Szczepanowski R."/>
            <person name="Farwick M."/>
            <person name="Goesmann A."/>
            <person name="Puhler A."/>
            <person name="Schaffer S."/>
            <person name="Tauch A."/>
            <person name="Kohler T."/>
            <person name="Brinkrolf K."/>
        </authorList>
    </citation>
    <scope>NUCLEOTIDE SEQUENCE [LARGE SCALE GENOMIC DNA]</scope>
    <source>
        <strain evidence="6">ATCC 14091 / BCRC 22168 / CBS 111 / JCM 3599 / NBRC 0793 / NRRL Y-1031 F-60-10</strain>
    </source>
</reference>
<dbReference type="HOGENOM" id="CLU_012153_0_0_1"/>
<sequence length="405" mass="45333">MSEQETQALGQTKAFEPIKVGTKELSTRLVLAPLTRYRAVNDHDPSDLSLEYYTQRAQYKGSLLTTEATFISEEAGGYPNVPGLWSDTQTKAWKKIVDSVHSKGALFNAQLWNLGRQADPEYLSTQKLPYISASDIYMDDASKEKALKFNNKQRGLTKAEIKQHVEQYVKAAKNAINGAGFDFVEVHAANGYLIDQFLQPISNNRKDEYGGSVENRSRFLLEVVDAVCEAVGSSKVSVRLSPWGTFGSMGGQDDPNIIPTYSYVVSELEKRRRKGNELAYISLVEPRVSGDNDTDNHVNANNDWILLIWKGIVLRTGGFASTTPDYKRLFDTITINDRTLIGIGRYFLSNPDFITKVHDGLPLNAYNRDTFYTRGSLGYTTYPNYGEDAISDDDPRAQRDSNTIV</sequence>